<protein>
    <submittedName>
        <fullName evidence="1">Phage tail protein</fullName>
    </submittedName>
</protein>
<evidence type="ECO:0000313" key="2">
    <source>
        <dbReference type="Proteomes" id="UP001596258"/>
    </source>
</evidence>
<name>A0ABW1UAR9_9LACO</name>
<organism evidence="1 2">
    <name type="scientific">Levilactobacillus angrenensis</name>
    <dbReference type="NCBI Taxonomy" id="2486020"/>
    <lineage>
        <taxon>Bacteria</taxon>
        <taxon>Bacillati</taxon>
        <taxon>Bacillota</taxon>
        <taxon>Bacilli</taxon>
        <taxon>Lactobacillales</taxon>
        <taxon>Lactobacillaceae</taxon>
        <taxon>Levilactobacillus</taxon>
    </lineage>
</organism>
<proteinExistence type="predicted"/>
<sequence>MVKLKDYLPDYYDGVREMQRLMEAEQKQADSFDDMATRILLNQFVSTADSDGLSIFENQLGLPTDLSQSLESRRYDIMVRLLPPRPITIWYFRELLASMDIPATVDQDAIRSHVTTMSQADEITPEQVKRLRYLLNVMLPADQTYQITTESNVSVEQAVFIGSLTQTYTKATIMPKTRRTAVVQQLQYFGAIKPQIYVRAKIKGGDENR</sequence>
<gene>
    <name evidence="1" type="ORF">ACFP1M_10875</name>
</gene>
<evidence type="ECO:0000313" key="1">
    <source>
        <dbReference type="EMBL" id="MFC6290674.1"/>
    </source>
</evidence>
<comment type="caution">
    <text evidence="1">The sequence shown here is derived from an EMBL/GenBank/DDBJ whole genome shotgun (WGS) entry which is preliminary data.</text>
</comment>
<dbReference type="Proteomes" id="UP001596258">
    <property type="component" value="Unassembled WGS sequence"/>
</dbReference>
<accession>A0ABW1UAR9</accession>
<reference evidence="2" key="1">
    <citation type="journal article" date="2019" name="Int. J. Syst. Evol. Microbiol.">
        <title>The Global Catalogue of Microorganisms (GCM) 10K type strain sequencing project: providing services to taxonomists for standard genome sequencing and annotation.</title>
        <authorList>
            <consortium name="The Broad Institute Genomics Platform"/>
            <consortium name="The Broad Institute Genome Sequencing Center for Infectious Disease"/>
            <person name="Wu L."/>
            <person name="Ma J."/>
        </authorList>
    </citation>
    <scope>NUCLEOTIDE SEQUENCE [LARGE SCALE GENOMIC DNA]</scope>
    <source>
        <strain evidence="2">CCM 8893</strain>
    </source>
</reference>
<dbReference type="Pfam" id="PF10076">
    <property type="entry name" value="Phage_Mu_Gp48"/>
    <property type="match status" value="1"/>
</dbReference>
<dbReference type="InterPro" id="IPR018755">
    <property type="entry name" value="Phage_Mu_Gp48"/>
</dbReference>
<dbReference type="RefSeq" id="WP_125575310.1">
    <property type="nucleotide sequence ID" value="NZ_JBHSSO010000069.1"/>
</dbReference>
<dbReference type="EMBL" id="JBHSSO010000069">
    <property type="protein sequence ID" value="MFC6290674.1"/>
    <property type="molecule type" value="Genomic_DNA"/>
</dbReference>
<keyword evidence="2" id="KW-1185">Reference proteome</keyword>